<evidence type="ECO:0000313" key="4">
    <source>
        <dbReference type="EMBL" id="MFC1419174.1"/>
    </source>
</evidence>
<evidence type="ECO:0000256" key="2">
    <source>
        <dbReference type="ARBA" id="ARBA00023002"/>
    </source>
</evidence>
<dbReference type="InterPro" id="IPR013149">
    <property type="entry name" value="ADH-like_C"/>
</dbReference>
<proteinExistence type="predicted"/>
<dbReference type="PANTHER" id="PTHR48106">
    <property type="entry name" value="QUINONE OXIDOREDUCTASE PIG3-RELATED"/>
    <property type="match status" value="1"/>
</dbReference>
<sequence>MRAVVVEQFGTPEVLQLRDLPEPLPGPGQVSISTGYAGVNFAEILARSNGYRVSGLPFVPGLEAAGLVRAVGEGVTGLQVGQPVVALLSGGGYAEVALAEAAQTFALPDGLELRDAAALPSVLPTAYALVHHAGRLRAGESVLVQGAAGGVGTALGQVARLAGAGRVFGVVSHPDKAAYALKYGYDEVFVGEDFDRQLAEATGGRGVDLVLDSVGGDTWRRGVASLARYGRAVAFGNSSNAEAWSSGFADLAPKALSVSAFSILGLAAADPQALRALTTDAFALAATQGVHLPITAEFPLADAADAHRLVESRASTGKLLLTVNP</sequence>
<keyword evidence="2" id="KW-0560">Oxidoreductase</keyword>
<dbReference type="SUPFAM" id="SSF51735">
    <property type="entry name" value="NAD(P)-binding Rossmann-fold domains"/>
    <property type="match status" value="1"/>
</dbReference>
<dbReference type="RefSeq" id="WP_380538211.1">
    <property type="nucleotide sequence ID" value="NZ_JBHFAB010000016.1"/>
</dbReference>
<dbReference type="InterPro" id="IPR036291">
    <property type="entry name" value="NAD(P)-bd_dom_sf"/>
</dbReference>
<keyword evidence="1" id="KW-0521">NADP</keyword>
<name>A0ABV6VZL0_9ACTN</name>
<comment type="caution">
    <text evidence="4">The sequence shown here is derived from an EMBL/GenBank/DDBJ whole genome shotgun (WGS) entry which is preliminary data.</text>
</comment>
<feature type="domain" description="Enoyl reductase (ER)" evidence="3">
    <location>
        <begin position="10"/>
        <end position="321"/>
    </location>
</feature>
<protein>
    <submittedName>
        <fullName evidence="4">Zinc-binding alcohol dehydrogenase family protein</fullName>
    </submittedName>
</protein>
<organism evidence="4 5">
    <name type="scientific">Streptacidiphilus cavernicola</name>
    <dbReference type="NCBI Taxonomy" id="3342716"/>
    <lineage>
        <taxon>Bacteria</taxon>
        <taxon>Bacillati</taxon>
        <taxon>Actinomycetota</taxon>
        <taxon>Actinomycetes</taxon>
        <taxon>Kitasatosporales</taxon>
        <taxon>Streptomycetaceae</taxon>
        <taxon>Streptacidiphilus</taxon>
    </lineage>
</organism>
<gene>
    <name evidence="4" type="ORF">ACEZDE_21420</name>
</gene>
<dbReference type="Pfam" id="PF00107">
    <property type="entry name" value="ADH_zinc_N"/>
    <property type="match status" value="1"/>
</dbReference>
<dbReference type="Gene3D" id="3.90.180.10">
    <property type="entry name" value="Medium-chain alcohol dehydrogenases, catalytic domain"/>
    <property type="match status" value="1"/>
</dbReference>
<dbReference type="InterPro" id="IPR002364">
    <property type="entry name" value="Quin_OxRdtase/zeta-crystal_CS"/>
</dbReference>
<dbReference type="SMART" id="SM00829">
    <property type="entry name" value="PKS_ER"/>
    <property type="match status" value="1"/>
</dbReference>
<dbReference type="Proteomes" id="UP001592531">
    <property type="component" value="Unassembled WGS sequence"/>
</dbReference>
<evidence type="ECO:0000256" key="1">
    <source>
        <dbReference type="ARBA" id="ARBA00022857"/>
    </source>
</evidence>
<dbReference type="SUPFAM" id="SSF50129">
    <property type="entry name" value="GroES-like"/>
    <property type="match status" value="1"/>
</dbReference>
<dbReference type="InterPro" id="IPR013154">
    <property type="entry name" value="ADH-like_N"/>
</dbReference>
<evidence type="ECO:0000259" key="3">
    <source>
        <dbReference type="SMART" id="SM00829"/>
    </source>
</evidence>
<reference evidence="4 5" key="1">
    <citation type="submission" date="2024-09" db="EMBL/GenBank/DDBJ databases">
        <authorList>
            <person name="Lee S.D."/>
        </authorList>
    </citation>
    <scope>NUCLEOTIDE SEQUENCE [LARGE SCALE GENOMIC DNA]</scope>
    <source>
        <strain evidence="4 5">N8-3</strain>
    </source>
</reference>
<dbReference type="Pfam" id="PF08240">
    <property type="entry name" value="ADH_N"/>
    <property type="match status" value="1"/>
</dbReference>
<evidence type="ECO:0000313" key="5">
    <source>
        <dbReference type="Proteomes" id="UP001592531"/>
    </source>
</evidence>
<dbReference type="EMBL" id="JBHFAB010000016">
    <property type="protein sequence ID" value="MFC1419174.1"/>
    <property type="molecule type" value="Genomic_DNA"/>
</dbReference>
<dbReference type="PROSITE" id="PS01162">
    <property type="entry name" value="QOR_ZETA_CRYSTAL"/>
    <property type="match status" value="1"/>
</dbReference>
<dbReference type="Gene3D" id="3.40.50.720">
    <property type="entry name" value="NAD(P)-binding Rossmann-like Domain"/>
    <property type="match status" value="1"/>
</dbReference>
<dbReference type="InterPro" id="IPR020843">
    <property type="entry name" value="ER"/>
</dbReference>
<accession>A0ABV6VZL0</accession>
<keyword evidence="5" id="KW-1185">Reference proteome</keyword>
<dbReference type="InterPro" id="IPR011032">
    <property type="entry name" value="GroES-like_sf"/>
</dbReference>